<evidence type="ECO:0000313" key="5">
    <source>
        <dbReference type="Proteomes" id="UP001597441"/>
    </source>
</evidence>
<keyword evidence="4" id="KW-0378">Hydrolase</keyword>
<dbReference type="SMART" id="SM00636">
    <property type="entry name" value="Glyco_18"/>
    <property type="match status" value="1"/>
</dbReference>
<organism evidence="4 5">
    <name type="scientific">Gelatiniphilus marinus</name>
    <dbReference type="NCBI Taxonomy" id="1759464"/>
    <lineage>
        <taxon>Bacteria</taxon>
        <taxon>Pseudomonadati</taxon>
        <taxon>Bacteroidota</taxon>
        <taxon>Flavobacteriia</taxon>
        <taxon>Flavobacteriales</taxon>
        <taxon>Flavobacteriaceae</taxon>
        <taxon>Gelatiniphilus</taxon>
    </lineage>
</organism>
<dbReference type="PANTHER" id="PTHR11177:SF317">
    <property type="entry name" value="CHITINASE 12-RELATED"/>
    <property type="match status" value="1"/>
</dbReference>
<dbReference type="Gene3D" id="3.20.20.80">
    <property type="entry name" value="Glycosidases"/>
    <property type="match status" value="1"/>
</dbReference>
<evidence type="ECO:0000256" key="2">
    <source>
        <dbReference type="ARBA" id="ARBA00012729"/>
    </source>
</evidence>
<feature type="domain" description="GH18" evidence="3">
    <location>
        <begin position="36"/>
        <end position="328"/>
    </location>
</feature>
<dbReference type="GO" id="GO:0016787">
    <property type="term" value="F:hydrolase activity"/>
    <property type="evidence" value="ECO:0007669"/>
    <property type="project" value="UniProtKB-KW"/>
</dbReference>
<comment type="caution">
    <text evidence="4">The sequence shown here is derived from an EMBL/GenBank/DDBJ whole genome shotgun (WGS) entry which is preliminary data.</text>
</comment>
<dbReference type="InterPro" id="IPR017853">
    <property type="entry name" value="GH"/>
</dbReference>
<reference evidence="5" key="1">
    <citation type="journal article" date="2019" name="Int. J. Syst. Evol. Microbiol.">
        <title>The Global Catalogue of Microorganisms (GCM) 10K type strain sequencing project: providing services to taxonomists for standard genome sequencing and annotation.</title>
        <authorList>
            <consortium name="The Broad Institute Genomics Platform"/>
            <consortium name="The Broad Institute Genome Sequencing Center for Infectious Disease"/>
            <person name="Wu L."/>
            <person name="Ma J."/>
        </authorList>
    </citation>
    <scope>NUCLEOTIDE SEQUENCE [LARGE SCALE GENOMIC DNA]</scope>
    <source>
        <strain evidence="5">KCTC 42903</strain>
    </source>
</reference>
<evidence type="ECO:0000256" key="1">
    <source>
        <dbReference type="ARBA" id="ARBA00000822"/>
    </source>
</evidence>
<proteinExistence type="predicted"/>
<name>A0ABW5JQQ4_9FLAO</name>
<dbReference type="Pfam" id="PF00704">
    <property type="entry name" value="Glyco_hydro_18"/>
    <property type="match status" value="1"/>
</dbReference>
<protein>
    <recommendedName>
        <fullName evidence="2">chitinase</fullName>
        <ecNumber evidence="2">3.2.1.14</ecNumber>
    </recommendedName>
</protein>
<dbReference type="Proteomes" id="UP001597441">
    <property type="component" value="Unassembled WGS sequence"/>
</dbReference>
<dbReference type="PANTHER" id="PTHR11177">
    <property type="entry name" value="CHITINASE"/>
    <property type="match status" value="1"/>
</dbReference>
<dbReference type="EC" id="3.2.1.14" evidence="2"/>
<dbReference type="InterPro" id="IPR050314">
    <property type="entry name" value="Glycosyl_Hydrlase_18"/>
</dbReference>
<dbReference type="Gene3D" id="3.40.5.30">
    <property type="entry name" value="(Trans)glycosidases - domain 2"/>
    <property type="match status" value="1"/>
</dbReference>
<dbReference type="SUPFAM" id="SSF51445">
    <property type="entry name" value="(Trans)glycosidases"/>
    <property type="match status" value="1"/>
</dbReference>
<dbReference type="RefSeq" id="WP_388016320.1">
    <property type="nucleotide sequence ID" value="NZ_JBHUDT010000002.1"/>
</dbReference>
<dbReference type="PROSITE" id="PS51910">
    <property type="entry name" value="GH18_2"/>
    <property type="match status" value="1"/>
</dbReference>
<comment type="catalytic activity">
    <reaction evidence="1">
        <text>Random endo-hydrolysis of N-acetyl-beta-D-glucosaminide (1-&gt;4)-beta-linkages in chitin and chitodextrins.</text>
        <dbReference type="EC" id="3.2.1.14"/>
    </reaction>
</comment>
<accession>A0ABW5JQQ4</accession>
<evidence type="ECO:0000313" key="4">
    <source>
        <dbReference type="EMBL" id="MFD2534891.1"/>
    </source>
</evidence>
<keyword evidence="5" id="KW-1185">Reference proteome</keyword>
<evidence type="ECO:0000259" key="3">
    <source>
        <dbReference type="PROSITE" id="PS51910"/>
    </source>
</evidence>
<dbReference type="PROSITE" id="PS51257">
    <property type="entry name" value="PROKAR_LIPOPROTEIN"/>
    <property type="match status" value="1"/>
</dbReference>
<gene>
    <name evidence="4" type="ORF">ACFSQS_07235</name>
</gene>
<sequence length="339" mass="37212">MKNSTLFFCISFFLIVSCSKDDLPVDEDLPTQNKTAMVVGYLPYYRFALSDKIEYCKLTHLNLAFANPDSNGNIIMESITKVMADAKKANPNIVISISLAGGALTAVQATNWSNLIDVPANRPAFIEKLVSYVLDNNLDGVDVDLEWSHVTSGYSDFVIELGAALNAHNKLITAAFPQTRYSNVTDAALQVFDVINIMSYDATGPWLPSFPGQHSSLNFSKEGIGFWNNTVGISAEKLTLGVPFYGYNFVDSATVNSVTYNQMVRDHVNNANLDQVGTAFYNGIPTIKSKVNLAYDREIGGVMIWELGQDSFDAYSLLKTIHNEYTQLGVKTSGLCGND</sequence>
<dbReference type="InterPro" id="IPR001223">
    <property type="entry name" value="Glyco_hydro18_cat"/>
</dbReference>
<dbReference type="InterPro" id="IPR011583">
    <property type="entry name" value="Chitinase_II/V-like_cat"/>
</dbReference>
<dbReference type="EMBL" id="JBHULK010000002">
    <property type="protein sequence ID" value="MFD2534891.1"/>
    <property type="molecule type" value="Genomic_DNA"/>
</dbReference>